<feature type="non-terminal residue" evidence="1">
    <location>
        <position position="1"/>
    </location>
</feature>
<dbReference type="RefSeq" id="WP_157947725.1">
    <property type="nucleotide sequence ID" value="NZ_NIGF01000023.1"/>
</dbReference>
<dbReference type="Proteomes" id="UP000237684">
    <property type="component" value="Unassembled WGS sequence"/>
</dbReference>
<gene>
    <name evidence="1" type="ORF">B1R32_12341</name>
</gene>
<name>A0A2S8SPM6_9BACT</name>
<proteinExistence type="predicted"/>
<accession>A0A2S8SPM6</accession>
<sequence>VANHRVALAVVAPQLHCYHDHSSQNLTALDHYRHLQSPTDDNVRAYVTKLNEVSHLFTTFRWHRKGEFPFLFWADDKIGLFAFENLKDEKGKLRFADGAKAVYRVAPDGTVHTLFETPNVLPVKRGEQVRAGQLLKADAHFVWMEATYLKDGKATEYQIVKVPYH</sequence>
<keyword evidence="2" id="KW-1185">Reference proteome</keyword>
<dbReference type="OrthoDB" id="9813719at2"/>
<evidence type="ECO:0000313" key="2">
    <source>
        <dbReference type="Proteomes" id="UP000237684"/>
    </source>
</evidence>
<protein>
    <submittedName>
        <fullName evidence="1">Uncharacterized protein</fullName>
    </submittedName>
</protein>
<dbReference type="EMBL" id="NIGF01000023">
    <property type="protein sequence ID" value="PQV62753.1"/>
    <property type="molecule type" value="Genomic_DNA"/>
</dbReference>
<comment type="caution">
    <text evidence="1">The sequence shown here is derived from an EMBL/GenBank/DDBJ whole genome shotgun (WGS) entry which is preliminary data.</text>
</comment>
<reference evidence="1 2" key="1">
    <citation type="journal article" date="2018" name="Syst. Appl. Microbiol.">
        <title>Abditibacterium utsteinense sp. nov., the first cultivated member of candidate phylum FBP, isolated from ice-free Antarctic soil samples.</title>
        <authorList>
            <person name="Tahon G."/>
            <person name="Tytgat B."/>
            <person name="Lebbe L."/>
            <person name="Carlier A."/>
            <person name="Willems A."/>
        </authorList>
    </citation>
    <scope>NUCLEOTIDE SEQUENCE [LARGE SCALE GENOMIC DNA]</scope>
    <source>
        <strain evidence="1 2">LMG 29911</strain>
    </source>
</reference>
<dbReference type="AlphaFoldDB" id="A0A2S8SPM6"/>
<evidence type="ECO:0000313" key="1">
    <source>
        <dbReference type="EMBL" id="PQV62753.1"/>
    </source>
</evidence>
<dbReference type="InParanoid" id="A0A2S8SPM6"/>
<organism evidence="1 2">
    <name type="scientific">Abditibacterium utsteinense</name>
    <dbReference type="NCBI Taxonomy" id="1960156"/>
    <lineage>
        <taxon>Bacteria</taxon>
        <taxon>Pseudomonadati</taxon>
        <taxon>Abditibacteriota</taxon>
        <taxon>Abditibacteriia</taxon>
        <taxon>Abditibacteriales</taxon>
        <taxon>Abditibacteriaceae</taxon>
        <taxon>Abditibacterium</taxon>
    </lineage>
</organism>